<evidence type="ECO:0000256" key="4">
    <source>
        <dbReference type="SAM" id="SignalP"/>
    </source>
</evidence>
<organism evidence="6 7">
    <name type="scientific">Pseudothioclava arenosa</name>
    <dbReference type="NCBI Taxonomy" id="1795308"/>
    <lineage>
        <taxon>Bacteria</taxon>
        <taxon>Pseudomonadati</taxon>
        <taxon>Pseudomonadota</taxon>
        <taxon>Alphaproteobacteria</taxon>
        <taxon>Rhodobacterales</taxon>
        <taxon>Paracoccaceae</taxon>
        <taxon>Pseudothioclava</taxon>
    </lineage>
</organism>
<dbReference type="InterPro" id="IPR011992">
    <property type="entry name" value="EF-hand-dom_pair"/>
</dbReference>
<accession>A0A2A4CQ91</accession>
<dbReference type="InterPro" id="IPR002048">
    <property type="entry name" value="EF_hand_dom"/>
</dbReference>
<dbReference type="SUPFAM" id="SSF47473">
    <property type="entry name" value="EF-hand"/>
    <property type="match status" value="1"/>
</dbReference>
<dbReference type="PROSITE" id="PS50222">
    <property type="entry name" value="EF_HAND_2"/>
    <property type="match status" value="2"/>
</dbReference>
<keyword evidence="4" id="KW-0732">Signal</keyword>
<sequence>MKPMGKAFVLAALVASTGLVATAPVFAQQQQQQQMQARDGSGAGNGPMMGGQMPRMPTGMDDGAMPIFEQFDTDKDGKITAEEFDAARKARVTGLDANGDGKISAEEFVAQEMKQAQTRIEERVKARIAAQDVDGDGMLSAEELASRERMPADMFKRLDRDGDGAVSAAEAQAARKMLGERMQGRMGDHDMRGKGGKGDHQRGGRDCDHDRQGMKGGRMMHDHGQMGGQRMMGDQDGWRPFFQRNAPAQN</sequence>
<feature type="compositionally biased region" description="Basic and acidic residues" evidence="3">
    <location>
        <begin position="180"/>
        <end position="224"/>
    </location>
</feature>
<dbReference type="PANTHER" id="PTHR10827:SF98">
    <property type="entry name" value="45 KDA CALCIUM-BINDING PROTEIN"/>
    <property type="match status" value="1"/>
</dbReference>
<feature type="signal peptide" evidence="4">
    <location>
        <begin position="1"/>
        <end position="27"/>
    </location>
</feature>
<dbReference type="SMART" id="SM00054">
    <property type="entry name" value="EFh"/>
    <property type="match status" value="2"/>
</dbReference>
<proteinExistence type="predicted"/>
<reference evidence="6 7" key="1">
    <citation type="submission" date="2017-09" db="EMBL/GenBank/DDBJ databases">
        <title>A multilocus sequence analysis scheme for characterization of bacteria in the genus Thioclava.</title>
        <authorList>
            <person name="Liu Y."/>
            <person name="Shao Z."/>
        </authorList>
    </citation>
    <scope>NUCLEOTIDE SEQUENCE [LARGE SCALE GENOMIC DNA]</scope>
    <source>
        <strain evidence="6 7">CAU 1312</strain>
    </source>
</reference>
<evidence type="ECO:0000256" key="3">
    <source>
        <dbReference type="SAM" id="MobiDB-lite"/>
    </source>
</evidence>
<dbReference type="PANTHER" id="PTHR10827">
    <property type="entry name" value="RETICULOCALBIN"/>
    <property type="match status" value="1"/>
</dbReference>
<dbReference type="InterPro" id="IPR018247">
    <property type="entry name" value="EF_Hand_1_Ca_BS"/>
</dbReference>
<evidence type="ECO:0000259" key="5">
    <source>
        <dbReference type="PROSITE" id="PS50222"/>
    </source>
</evidence>
<keyword evidence="1" id="KW-0479">Metal-binding</keyword>
<feature type="region of interest" description="Disordered" evidence="3">
    <location>
        <begin position="31"/>
        <end position="55"/>
    </location>
</feature>
<dbReference type="GO" id="GO:0005509">
    <property type="term" value="F:calcium ion binding"/>
    <property type="evidence" value="ECO:0007669"/>
    <property type="project" value="InterPro"/>
</dbReference>
<keyword evidence="2" id="KW-0677">Repeat</keyword>
<feature type="domain" description="EF-hand" evidence="5">
    <location>
        <begin position="146"/>
        <end position="181"/>
    </location>
</feature>
<feature type="domain" description="EF-hand" evidence="5">
    <location>
        <begin position="67"/>
        <end position="94"/>
    </location>
</feature>
<comment type="caution">
    <text evidence="6">The sequence shown here is derived from an EMBL/GenBank/DDBJ whole genome shotgun (WGS) entry which is preliminary data.</text>
</comment>
<feature type="chain" id="PRO_5013037054" description="EF-hand domain-containing protein" evidence="4">
    <location>
        <begin position="28"/>
        <end position="250"/>
    </location>
</feature>
<name>A0A2A4CQ91_9RHOB</name>
<dbReference type="Gene3D" id="1.10.238.10">
    <property type="entry name" value="EF-hand"/>
    <property type="match status" value="3"/>
</dbReference>
<dbReference type="Proteomes" id="UP000243507">
    <property type="component" value="Unassembled WGS sequence"/>
</dbReference>
<dbReference type="Pfam" id="PF13202">
    <property type="entry name" value="EF-hand_5"/>
    <property type="match status" value="4"/>
</dbReference>
<dbReference type="EMBL" id="NTJD01000002">
    <property type="protein sequence ID" value="PCD77411.1"/>
    <property type="molecule type" value="Genomic_DNA"/>
</dbReference>
<keyword evidence="7" id="KW-1185">Reference proteome</keyword>
<feature type="region of interest" description="Disordered" evidence="3">
    <location>
        <begin position="180"/>
        <end position="250"/>
    </location>
</feature>
<dbReference type="RefSeq" id="WP_096430832.1">
    <property type="nucleotide sequence ID" value="NZ_NTJD01000002.1"/>
</dbReference>
<dbReference type="AlphaFoldDB" id="A0A2A4CQ91"/>
<dbReference type="PROSITE" id="PS00018">
    <property type="entry name" value="EF_HAND_1"/>
    <property type="match status" value="3"/>
</dbReference>
<dbReference type="OrthoDB" id="5470953at2"/>
<gene>
    <name evidence="6" type="ORF">CLN94_02545</name>
</gene>
<evidence type="ECO:0000313" key="6">
    <source>
        <dbReference type="EMBL" id="PCD77411.1"/>
    </source>
</evidence>
<protein>
    <recommendedName>
        <fullName evidence="5">EF-hand domain-containing protein</fullName>
    </recommendedName>
</protein>
<evidence type="ECO:0000313" key="7">
    <source>
        <dbReference type="Proteomes" id="UP000243507"/>
    </source>
</evidence>
<evidence type="ECO:0000256" key="2">
    <source>
        <dbReference type="ARBA" id="ARBA00022737"/>
    </source>
</evidence>
<evidence type="ECO:0000256" key="1">
    <source>
        <dbReference type="ARBA" id="ARBA00022723"/>
    </source>
</evidence>